<evidence type="ECO:0000313" key="3">
    <source>
        <dbReference type="Proteomes" id="UP000281118"/>
    </source>
</evidence>
<dbReference type="EMBL" id="RXFT01000011">
    <property type="protein sequence ID" value="RUR69970.1"/>
    <property type="molecule type" value="Genomic_DNA"/>
</dbReference>
<dbReference type="RefSeq" id="WP_126024081.1">
    <property type="nucleotide sequence ID" value="NZ_RXFT01000011.1"/>
</dbReference>
<accession>A0A433MQ74</accession>
<dbReference type="AlphaFoldDB" id="A0A433MQ74"/>
<keyword evidence="1" id="KW-0472">Membrane</keyword>
<comment type="caution">
    <text evidence="2">The sequence shown here is derived from an EMBL/GenBank/DDBJ whole genome shotgun (WGS) entry which is preliminary data.</text>
</comment>
<feature type="transmembrane region" description="Helical" evidence="1">
    <location>
        <begin position="198"/>
        <end position="220"/>
    </location>
</feature>
<proteinExistence type="predicted"/>
<reference evidence="2 3" key="1">
    <citation type="submission" date="2018-12" db="EMBL/GenBank/DDBJ databases">
        <title>The genome sequences of Variovorax guangxiensis DSM 27352.</title>
        <authorList>
            <person name="Gao J."/>
            <person name="Sun J."/>
        </authorList>
    </citation>
    <scope>NUCLEOTIDE SEQUENCE [LARGE SCALE GENOMIC DNA]</scope>
    <source>
        <strain evidence="2 3">DSM 27352</strain>
    </source>
</reference>
<feature type="transmembrane region" description="Helical" evidence="1">
    <location>
        <begin position="78"/>
        <end position="99"/>
    </location>
</feature>
<dbReference type="InterPro" id="IPR009781">
    <property type="entry name" value="DUF1345"/>
</dbReference>
<feature type="transmembrane region" description="Helical" evidence="1">
    <location>
        <begin position="14"/>
        <end position="34"/>
    </location>
</feature>
<keyword evidence="1" id="KW-0812">Transmembrane</keyword>
<evidence type="ECO:0000256" key="1">
    <source>
        <dbReference type="SAM" id="Phobius"/>
    </source>
</evidence>
<dbReference type="Pfam" id="PF07077">
    <property type="entry name" value="DUF1345"/>
    <property type="match status" value="1"/>
</dbReference>
<dbReference type="Proteomes" id="UP000281118">
    <property type="component" value="Unassembled WGS sequence"/>
</dbReference>
<feature type="transmembrane region" description="Helical" evidence="1">
    <location>
        <begin position="40"/>
        <end position="58"/>
    </location>
</feature>
<name>A0A433MQ74_9BURK</name>
<evidence type="ECO:0000313" key="2">
    <source>
        <dbReference type="EMBL" id="RUR69970.1"/>
    </source>
</evidence>
<gene>
    <name evidence="2" type="ORF">EJP67_23230</name>
</gene>
<protein>
    <submittedName>
        <fullName evidence="2">DUF1345 domain-containing protein</fullName>
    </submittedName>
</protein>
<feature type="transmembrane region" description="Helical" evidence="1">
    <location>
        <begin position="111"/>
        <end position="134"/>
    </location>
</feature>
<organism evidence="2 3">
    <name type="scientific">Variovorax guangxiensis</name>
    <dbReference type="NCBI Taxonomy" id="1775474"/>
    <lineage>
        <taxon>Bacteria</taxon>
        <taxon>Pseudomonadati</taxon>
        <taxon>Pseudomonadota</taxon>
        <taxon>Betaproteobacteria</taxon>
        <taxon>Burkholderiales</taxon>
        <taxon>Comamonadaceae</taxon>
        <taxon>Variovorax</taxon>
    </lineage>
</organism>
<sequence>MRRHLSTTTGPQRLLYGAAAGCAVVAALMPVAMSGMARGLAGWCAAVGVYQVLSWWLASTFDARRTRERAQSLDQPNVVILVSMLVVVAMSVVAIAMLLQQVKGLSGLERAAHIALGLVALAGSWLTMHTIYAFHYAHRYYIDQRDGTPDGGLDFPGKGDAPDAPDYFDFLYFSYVIGMTSQVSDVQATSKEMRRITLLHSVLAFAFNMLVLALSVNVVAGAV</sequence>
<dbReference type="OrthoDB" id="64737at2"/>
<keyword evidence="1" id="KW-1133">Transmembrane helix</keyword>